<dbReference type="PANTHER" id="PTHR31182">
    <property type="entry name" value="C2 NT-TYPE DOMAIN-CONTAINING PROTEIN"/>
    <property type="match status" value="1"/>
</dbReference>
<dbReference type="OrthoDB" id="733571at2759"/>
<keyword evidence="3" id="KW-1185">Reference proteome</keyword>
<name>A0A7I8K029_SPIIN</name>
<evidence type="ECO:0000313" key="2">
    <source>
        <dbReference type="EMBL" id="CAA7389489.1"/>
    </source>
</evidence>
<accession>A0A7I8K029</accession>
<dbReference type="Proteomes" id="UP000663760">
    <property type="component" value="Chromosome 1"/>
</dbReference>
<evidence type="ECO:0000259" key="1">
    <source>
        <dbReference type="PROSITE" id="PS51840"/>
    </source>
</evidence>
<dbReference type="PROSITE" id="PS51840">
    <property type="entry name" value="C2_NT"/>
    <property type="match status" value="1"/>
</dbReference>
<protein>
    <recommendedName>
        <fullName evidence="1">C2 NT-type domain-containing protein</fullName>
    </recommendedName>
</protein>
<reference evidence="2" key="1">
    <citation type="submission" date="2020-02" db="EMBL/GenBank/DDBJ databases">
        <authorList>
            <person name="Scholz U."/>
            <person name="Mascher M."/>
            <person name="Fiebig A."/>
        </authorList>
    </citation>
    <scope>NUCLEOTIDE SEQUENCE</scope>
</reference>
<dbReference type="AlphaFoldDB" id="A0A7I8K029"/>
<dbReference type="EMBL" id="LR746264">
    <property type="protein sequence ID" value="CAA7389489.1"/>
    <property type="molecule type" value="Genomic_DNA"/>
</dbReference>
<dbReference type="InterPro" id="IPR019448">
    <property type="entry name" value="NT-C2"/>
</dbReference>
<dbReference type="PANTHER" id="PTHR31182:SF21">
    <property type="entry name" value="C2 NT-TYPE DOMAIN-CONTAINING PROTEIN"/>
    <property type="match status" value="1"/>
</dbReference>
<organism evidence="2 3">
    <name type="scientific">Spirodela intermedia</name>
    <name type="common">Intermediate duckweed</name>
    <dbReference type="NCBI Taxonomy" id="51605"/>
    <lineage>
        <taxon>Eukaryota</taxon>
        <taxon>Viridiplantae</taxon>
        <taxon>Streptophyta</taxon>
        <taxon>Embryophyta</taxon>
        <taxon>Tracheophyta</taxon>
        <taxon>Spermatophyta</taxon>
        <taxon>Magnoliopsida</taxon>
        <taxon>Liliopsida</taxon>
        <taxon>Araceae</taxon>
        <taxon>Lemnoideae</taxon>
        <taxon>Spirodela</taxon>
    </lineage>
</organism>
<feature type="domain" description="C2 NT-type" evidence="1">
    <location>
        <begin position="65"/>
        <end position="224"/>
    </location>
</feature>
<evidence type="ECO:0000313" key="3">
    <source>
        <dbReference type="Proteomes" id="UP000663760"/>
    </source>
</evidence>
<sequence length="555" mass="62080">MPFAGSTIYVDCRISRYDQSRSLVVVALELVFPSRRQNRCPPENPRSEGWASSPAVSAMPSWKVWPSPPHGARTVWLELVVRDLRGLPLYGVQDVRGSRADVLVQWVGSGGKSGIFRRGKIERSCTARQPVSFDGAVNWREGFHHQCKLKMADSQRFRSWIVDLEIHVFGSISNDYTSFLAKTRLDISKFASDDQERTVGIPVRCIVRGFMAEALLTVTLRISTRQAKGSILPAITRGLSLRASSSRAFPHTDSGDSRPSLGRIMVVPSSSIPSQPPDEEKDGLLMVGWWEEKTVTSRDGLLELSTEIFFASIDQRSEKAAGESACSVLAAVFADWLHRNPGDLPLRCQFDELVREGSSEWRSLCADAGHAARFSDRHFDLDTVLTARLRPLTVLTEKSYVGFFAMPDEGTELIQGAMSFDQMWDEVVGAEAGEDRVYIAGWNDHFFVLKVEKETIYLIDTLGERLFEGCNQAYILKFDRESRVFSKDLAADGGGGGAAVRHLVCRGLGSCKEFIKGFLAAVPLRELQEEMERGLTREDRHHRLLQIEFHYTSPL</sequence>
<gene>
    <name evidence="2" type="ORF">SI8410_01001530</name>
</gene>
<proteinExistence type="predicted"/>